<dbReference type="RefSeq" id="WP_153357886.1">
    <property type="nucleotide sequence ID" value="NZ_JAYKOO010000004.1"/>
</dbReference>
<evidence type="ECO:0000313" key="1">
    <source>
        <dbReference type="EMBL" id="MQY48796.1"/>
    </source>
</evidence>
<dbReference type="InterPro" id="IPR038573">
    <property type="entry name" value="BrnT_sf"/>
</dbReference>
<evidence type="ECO:0000313" key="2">
    <source>
        <dbReference type="Proteomes" id="UP000435138"/>
    </source>
</evidence>
<dbReference type="AlphaFoldDB" id="A0A6A8AHT8"/>
<dbReference type="Proteomes" id="UP000435138">
    <property type="component" value="Unassembled WGS sequence"/>
</dbReference>
<organism evidence="1 2">
    <name type="scientific">Endobacterium cereale</name>
    <dbReference type="NCBI Taxonomy" id="2663029"/>
    <lineage>
        <taxon>Bacteria</taxon>
        <taxon>Pseudomonadati</taxon>
        <taxon>Pseudomonadota</taxon>
        <taxon>Alphaproteobacteria</taxon>
        <taxon>Hyphomicrobiales</taxon>
        <taxon>Rhizobiaceae</taxon>
        <taxon>Endobacterium</taxon>
    </lineage>
</organism>
<dbReference type="EMBL" id="WIXI01000049">
    <property type="protein sequence ID" value="MQY48796.1"/>
    <property type="molecule type" value="Genomic_DNA"/>
</dbReference>
<dbReference type="Pfam" id="PF04365">
    <property type="entry name" value="BrnT_toxin"/>
    <property type="match status" value="1"/>
</dbReference>
<proteinExistence type="predicted"/>
<accession>A0A6A8AHT8</accession>
<dbReference type="InterPro" id="IPR007460">
    <property type="entry name" value="BrnT_toxin"/>
</dbReference>
<name>A0A6A8AHT8_9HYPH</name>
<comment type="caution">
    <text evidence="1">The sequence shown here is derived from an EMBL/GenBank/DDBJ whole genome shotgun (WGS) entry which is preliminary data.</text>
</comment>
<protein>
    <submittedName>
        <fullName evidence="1">BrnT family toxin</fullName>
    </submittedName>
</protein>
<keyword evidence="2" id="KW-1185">Reference proteome</keyword>
<reference evidence="1 2" key="1">
    <citation type="submission" date="2019-11" db="EMBL/GenBank/DDBJ databases">
        <title>Genome analysis of Rhizobacterium cereale a novel genus and species isolated from maize roots in North Spain.</title>
        <authorList>
            <person name="Menendez E."/>
            <person name="Flores-Felix J.D."/>
            <person name="Ramirez-Bahena M.-H."/>
            <person name="Igual J.M."/>
            <person name="Garcia-Fraile P."/>
            <person name="Peix A."/>
            <person name="Velazquez E."/>
        </authorList>
    </citation>
    <scope>NUCLEOTIDE SEQUENCE [LARGE SCALE GENOMIC DNA]</scope>
    <source>
        <strain evidence="1 2">RZME27</strain>
    </source>
</reference>
<sequence>MKARFEWDPEKAKANLRKHRVSFPVAVRVFADPFAMTEQDRIENHEYRWQTVGLVEGILLLLVAHTVRDDDDGVEVIRIISARRADPKERRRYEQNRSS</sequence>
<dbReference type="Gene3D" id="3.10.450.530">
    <property type="entry name" value="Ribonuclease toxin, BrnT, of type II toxin-antitoxin system"/>
    <property type="match status" value="1"/>
</dbReference>
<gene>
    <name evidence="1" type="ORF">GAO09_22440</name>
</gene>